<evidence type="ECO:0000313" key="26">
    <source>
        <dbReference type="Proteomes" id="UP000661435"/>
    </source>
</evidence>
<comment type="similarity">
    <text evidence="5 17">Belongs to the PEP-utilizing enzyme family.</text>
</comment>
<evidence type="ECO:0000256" key="1">
    <source>
        <dbReference type="ARBA" id="ARBA00000683"/>
    </source>
</evidence>
<evidence type="ECO:0000313" key="25">
    <source>
        <dbReference type="EMBL" id="MBC5733536.1"/>
    </source>
</evidence>
<gene>
    <name evidence="25" type="primary">ptsP</name>
    <name evidence="25" type="ORF">H8S57_07320</name>
</gene>
<evidence type="ECO:0000256" key="18">
    <source>
        <dbReference type="PIRSR" id="PIRSR000732-1"/>
    </source>
</evidence>
<feature type="active site" description="Proton donor" evidence="18">
    <location>
        <position position="501"/>
    </location>
</feature>
<feature type="binding site" evidence="19">
    <location>
        <position position="331"/>
    </location>
    <ligand>
        <name>phosphoenolpyruvate</name>
        <dbReference type="ChEBI" id="CHEBI:58702"/>
    </ligand>
</feature>
<dbReference type="PRINTS" id="PR01736">
    <property type="entry name" value="PHPHTRNFRASE"/>
</dbReference>
<dbReference type="InterPro" id="IPR006318">
    <property type="entry name" value="PTS_EI-like"/>
</dbReference>
<dbReference type="SUPFAM" id="SSF51621">
    <property type="entry name" value="Phosphoenolpyruvate/pyruvate domain"/>
    <property type="match status" value="1"/>
</dbReference>
<keyword evidence="10 17" id="KW-0762">Sugar transport</keyword>
<evidence type="ECO:0000256" key="10">
    <source>
        <dbReference type="ARBA" id="ARBA00022597"/>
    </source>
</evidence>
<dbReference type="PANTHER" id="PTHR46244:SF3">
    <property type="entry name" value="PHOSPHOENOLPYRUVATE-PROTEIN PHOSPHOTRANSFERASE"/>
    <property type="match status" value="1"/>
</dbReference>
<dbReference type="Pfam" id="PF02896">
    <property type="entry name" value="PEP-utilizers_C"/>
    <property type="match status" value="1"/>
</dbReference>
<dbReference type="NCBIfam" id="TIGR01417">
    <property type="entry name" value="PTS_I_fam"/>
    <property type="match status" value="1"/>
</dbReference>
<evidence type="ECO:0000259" key="24">
    <source>
        <dbReference type="Pfam" id="PF05524"/>
    </source>
</evidence>
<feature type="binding site" evidence="19">
    <location>
        <begin position="453"/>
        <end position="454"/>
    </location>
    <ligand>
        <name>phosphoenolpyruvate</name>
        <dbReference type="ChEBI" id="CHEBI:58702"/>
    </ligand>
</feature>
<protein>
    <recommendedName>
        <fullName evidence="7 17">Phosphoenolpyruvate-protein phosphotransferase</fullName>
        <ecNumber evidence="6 17">2.7.3.9</ecNumber>
    </recommendedName>
    <alternativeName>
        <fullName evidence="16 17">Phosphotransferase system, enzyme I</fullName>
    </alternativeName>
</protein>
<keyword evidence="8 17" id="KW-0813">Transport</keyword>
<dbReference type="RefSeq" id="WP_186907429.1">
    <property type="nucleotide sequence ID" value="NZ_JACOPP010000007.1"/>
</dbReference>
<dbReference type="GO" id="GO:0046872">
    <property type="term" value="F:metal ion binding"/>
    <property type="evidence" value="ECO:0007669"/>
    <property type="project" value="UniProtKB-KW"/>
</dbReference>
<dbReference type="InterPro" id="IPR000121">
    <property type="entry name" value="PEP_util_C"/>
</dbReference>
<evidence type="ECO:0000259" key="22">
    <source>
        <dbReference type="Pfam" id="PF00391"/>
    </source>
</evidence>
<dbReference type="GO" id="GO:0016301">
    <property type="term" value="F:kinase activity"/>
    <property type="evidence" value="ECO:0007669"/>
    <property type="project" value="UniProtKB-KW"/>
</dbReference>
<comment type="cofactor">
    <cofactor evidence="2 17 20">
        <name>Mg(2+)</name>
        <dbReference type="ChEBI" id="CHEBI:18420"/>
    </cofactor>
</comment>
<comment type="subcellular location">
    <subcellularLocation>
        <location evidence="4 17">Cytoplasm</location>
    </subcellularLocation>
</comment>
<dbReference type="InterPro" id="IPR023151">
    <property type="entry name" value="PEP_util_CS"/>
</dbReference>
<evidence type="ECO:0000256" key="6">
    <source>
        <dbReference type="ARBA" id="ARBA00012232"/>
    </source>
</evidence>
<evidence type="ECO:0000256" key="20">
    <source>
        <dbReference type="PIRSR" id="PIRSR000732-3"/>
    </source>
</evidence>
<keyword evidence="26" id="KW-1185">Reference proteome</keyword>
<dbReference type="Pfam" id="PF00391">
    <property type="entry name" value="PEP-utilizers"/>
    <property type="match status" value="1"/>
</dbReference>
<dbReference type="GO" id="GO:0008965">
    <property type="term" value="F:phosphoenolpyruvate-protein phosphotransferase activity"/>
    <property type="evidence" value="ECO:0007669"/>
    <property type="project" value="UniProtKB-EC"/>
</dbReference>
<dbReference type="InterPro" id="IPR050499">
    <property type="entry name" value="PEP-utilizing_PTS_enzyme"/>
</dbReference>
<name>A0A8J6M8E7_9FIRM</name>
<feature type="binding site" evidence="19">
    <location>
        <position position="464"/>
    </location>
    <ligand>
        <name>phosphoenolpyruvate</name>
        <dbReference type="ChEBI" id="CHEBI:58702"/>
    </ligand>
</feature>
<evidence type="ECO:0000256" key="8">
    <source>
        <dbReference type="ARBA" id="ARBA00022448"/>
    </source>
</evidence>
<keyword evidence="14 17" id="KW-0418">Kinase</keyword>
<reference evidence="25" key="1">
    <citation type="submission" date="2020-08" db="EMBL/GenBank/DDBJ databases">
        <title>Genome public.</title>
        <authorList>
            <person name="Liu C."/>
            <person name="Sun Q."/>
        </authorList>
    </citation>
    <scope>NUCLEOTIDE SEQUENCE</scope>
    <source>
        <strain evidence="25">NSJ-51</strain>
    </source>
</reference>
<accession>A0A8J6M8E7</accession>
<feature type="binding site" evidence="20">
    <location>
        <position position="454"/>
    </location>
    <ligand>
        <name>Mg(2+)</name>
        <dbReference type="ChEBI" id="CHEBI:18420"/>
    </ligand>
</feature>
<keyword evidence="11 17" id="KW-0808">Transferase</keyword>
<keyword evidence="13 17" id="KW-0479">Metal-binding</keyword>
<keyword evidence="9 17" id="KW-0963">Cytoplasm</keyword>
<keyword evidence="21" id="KW-0175">Coiled coil</keyword>
<organism evidence="25 26">
    <name type="scientific">Lawsonibacter hominis</name>
    <dbReference type="NCBI Taxonomy" id="2763053"/>
    <lineage>
        <taxon>Bacteria</taxon>
        <taxon>Bacillati</taxon>
        <taxon>Bacillota</taxon>
        <taxon>Clostridia</taxon>
        <taxon>Eubacteriales</taxon>
        <taxon>Oscillospiraceae</taxon>
        <taxon>Lawsonibacter</taxon>
    </lineage>
</organism>
<dbReference type="InterPro" id="IPR040442">
    <property type="entry name" value="Pyrv_kinase-like_dom_sf"/>
</dbReference>
<comment type="function">
    <text evidence="3 17">General (non sugar-specific) component of the phosphoenolpyruvate-dependent sugar phosphotransferase system (sugar PTS). This major carbohydrate active-transport system catalyzes the phosphorylation of incoming sugar substrates concomitantly with their translocation across the cell membrane. Enzyme I transfers the phosphoryl group from phosphoenolpyruvate (PEP) to the phosphoryl carrier protein (HPr).</text>
</comment>
<comment type="catalytic activity">
    <reaction evidence="1 17">
        <text>L-histidyl-[protein] + phosphoenolpyruvate = N(pros)-phospho-L-histidyl-[protein] + pyruvate</text>
        <dbReference type="Rhea" id="RHEA:23880"/>
        <dbReference type="Rhea" id="RHEA-COMP:9745"/>
        <dbReference type="Rhea" id="RHEA-COMP:9746"/>
        <dbReference type="ChEBI" id="CHEBI:15361"/>
        <dbReference type="ChEBI" id="CHEBI:29979"/>
        <dbReference type="ChEBI" id="CHEBI:58702"/>
        <dbReference type="ChEBI" id="CHEBI:64837"/>
        <dbReference type="EC" id="2.7.3.9"/>
    </reaction>
</comment>
<dbReference type="Gene3D" id="1.10.274.10">
    <property type="entry name" value="PtsI, HPr-binding domain"/>
    <property type="match status" value="1"/>
</dbReference>
<dbReference type="InterPro" id="IPR015813">
    <property type="entry name" value="Pyrv/PenolPyrv_kinase-like_dom"/>
</dbReference>
<evidence type="ECO:0000256" key="17">
    <source>
        <dbReference type="PIRNR" id="PIRNR000732"/>
    </source>
</evidence>
<evidence type="ECO:0000256" key="4">
    <source>
        <dbReference type="ARBA" id="ARBA00004496"/>
    </source>
</evidence>
<evidence type="ECO:0000256" key="5">
    <source>
        <dbReference type="ARBA" id="ARBA00007837"/>
    </source>
</evidence>
<keyword evidence="12 17" id="KW-0598">Phosphotransferase system</keyword>
<dbReference type="InterPro" id="IPR008731">
    <property type="entry name" value="PTS_EIN"/>
</dbReference>
<evidence type="ECO:0000256" key="15">
    <source>
        <dbReference type="ARBA" id="ARBA00022842"/>
    </source>
</evidence>
<comment type="caution">
    <text evidence="25">The sequence shown here is derived from an EMBL/GenBank/DDBJ whole genome shotgun (WGS) entry which is preliminary data.</text>
</comment>
<dbReference type="PROSITE" id="PS00742">
    <property type="entry name" value="PEP_ENZYMES_2"/>
    <property type="match status" value="1"/>
</dbReference>
<evidence type="ECO:0000256" key="7">
    <source>
        <dbReference type="ARBA" id="ARBA00016544"/>
    </source>
</evidence>
<dbReference type="InterPro" id="IPR008279">
    <property type="entry name" value="PEP-util_enz_mobile_dom"/>
</dbReference>
<evidence type="ECO:0000256" key="11">
    <source>
        <dbReference type="ARBA" id="ARBA00022679"/>
    </source>
</evidence>
<keyword evidence="15 17" id="KW-0460">Magnesium</keyword>
<dbReference type="Pfam" id="PF05524">
    <property type="entry name" value="PEP-utilisers_N"/>
    <property type="match status" value="1"/>
</dbReference>
<evidence type="ECO:0000259" key="23">
    <source>
        <dbReference type="Pfam" id="PF02896"/>
    </source>
</evidence>
<dbReference type="PIRSF" id="PIRSF000732">
    <property type="entry name" value="PTS_enzyme_I"/>
    <property type="match status" value="1"/>
</dbReference>
<dbReference type="InterPro" id="IPR024692">
    <property type="entry name" value="PTS_EI"/>
</dbReference>
<sequence>MEIMTGIPASSGLVTGPVFLYERPETAAFSTQSARTAEQEHRRFEQAAEQAGEQLEKLYEKTVRDAGESAAQIFHIHKMMLEDLDWLESISINIYEKGYTAEYAVTCTATEFAEMFSSLEDEVMQARSADVRDLCQRLLAVLSGKGAGRALTAPAVIAAADMLPSDTMQLEKRHVLAFVTEQGSYASHSAILARTMGIPAVVGVPGLMDALSDGRTVIVDGSRGRVILDPDEETLQTCEARRTAYLKEQEDLRAFRDKESITRDGVRIEVCANIGSVADADSALAQGADGVGLMRSEFLYLDAAELPDEAAQVDAYSQVLRRMNGKRVVVRTLDIGADKVPSYLPLPHEENSALGCRAIRLCFAQPDVFRTQLRALLRASVYGTLAIMFPMISKLEELHRAKAVLKQCQEELRQEGIPFSQNIEVGMMVEVPSAAIMSDRFAAEVDFFSIGTNDLTQYTLAADRLNEKVAALFDYGDEAVLRLVAHTAKSAAAHGIWCGICGESAAKTELLPFYAKAGIRELSVVPGKVLEIRRAVTQLDTTAL</sequence>
<evidence type="ECO:0000256" key="9">
    <source>
        <dbReference type="ARBA" id="ARBA00022490"/>
    </source>
</evidence>
<evidence type="ECO:0000256" key="13">
    <source>
        <dbReference type="ARBA" id="ARBA00022723"/>
    </source>
</evidence>
<proteinExistence type="inferred from homology"/>
<dbReference type="Gene3D" id="3.50.30.10">
    <property type="entry name" value="Phosphohistidine domain"/>
    <property type="match status" value="1"/>
</dbReference>
<dbReference type="PANTHER" id="PTHR46244">
    <property type="entry name" value="PHOSPHOENOLPYRUVATE-PROTEIN PHOSPHOTRANSFERASE"/>
    <property type="match status" value="1"/>
</dbReference>
<feature type="domain" description="Phosphotransferase system enzyme I N-terminal" evidence="24">
    <location>
        <begin position="5"/>
        <end position="127"/>
    </location>
</feature>
<dbReference type="InterPro" id="IPR036637">
    <property type="entry name" value="Phosphohistidine_dom_sf"/>
</dbReference>
<dbReference type="GO" id="GO:0009401">
    <property type="term" value="P:phosphoenolpyruvate-dependent sugar phosphotransferase system"/>
    <property type="evidence" value="ECO:0007669"/>
    <property type="project" value="UniProtKB-KW"/>
</dbReference>
<feature type="domain" description="PEP-utilising enzyme C-terminal" evidence="23">
    <location>
        <begin position="251"/>
        <end position="540"/>
    </location>
</feature>
<feature type="binding site" evidence="20">
    <location>
        <position position="430"/>
    </location>
    <ligand>
        <name>Mg(2+)</name>
        <dbReference type="ChEBI" id="CHEBI:18420"/>
    </ligand>
</feature>
<dbReference type="InterPro" id="IPR036618">
    <property type="entry name" value="PtsI_HPr-bd_sf"/>
</dbReference>
<feature type="binding site" evidence="19">
    <location>
        <position position="295"/>
    </location>
    <ligand>
        <name>phosphoenolpyruvate</name>
        <dbReference type="ChEBI" id="CHEBI:58702"/>
    </ligand>
</feature>
<dbReference type="GO" id="GO:0005737">
    <property type="term" value="C:cytoplasm"/>
    <property type="evidence" value="ECO:0007669"/>
    <property type="project" value="UniProtKB-SubCell"/>
</dbReference>
<dbReference type="SUPFAM" id="SSF47831">
    <property type="entry name" value="Enzyme I of the PEP:sugar phosphotransferase system HPr-binding (sub)domain"/>
    <property type="match status" value="1"/>
</dbReference>
<evidence type="ECO:0000256" key="3">
    <source>
        <dbReference type="ARBA" id="ARBA00002728"/>
    </source>
</evidence>
<evidence type="ECO:0000256" key="16">
    <source>
        <dbReference type="ARBA" id="ARBA00033235"/>
    </source>
</evidence>
<evidence type="ECO:0000256" key="21">
    <source>
        <dbReference type="SAM" id="Coils"/>
    </source>
</evidence>
<feature type="domain" description="PEP-utilising enzyme mobile" evidence="22">
    <location>
        <begin position="153"/>
        <end position="224"/>
    </location>
</feature>
<dbReference type="AlphaFoldDB" id="A0A8J6M8E7"/>
<feature type="active site" description="Tele-phosphohistidine intermediate" evidence="18">
    <location>
        <position position="188"/>
    </location>
</feature>
<dbReference type="EC" id="2.7.3.9" evidence="6 17"/>
<feature type="coiled-coil region" evidence="21">
    <location>
        <begin position="34"/>
        <end position="61"/>
    </location>
</feature>
<evidence type="ECO:0000256" key="14">
    <source>
        <dbReference type="ARBA" id="ARBA00022777"/>
    </source>
</evidence>
<dbReference type="Gene3D" id="3.20.20.60">
    <property type="entry name" value="Phosphoenolpyruvate-binding domains"/>
    <property type="match status" value="1"/>
</dbReference>
<evidence type="ECO:0000256" key="12">
    <source>
        <dbReference type="ARBA" id="ARBA00022683"/>
    </source>
</evidence>
<evidence type="ECO:0000256" key="2">
    <source>
        <dbReference type="ARBA" id="ARBA00001946"/>
    </source>
</evidence>
<dbReference type="SUPFAM" id="SSF52009">
    <property type="entry name" value="Phosphohistidine domain"/>
    <property type="match status" value="1"/>
</dbReference>
<dbReference type="EMBL" id="JACOPP010000007">
    <property type="protein sequence ID" value="MBC5733536.1"/>
    <property type="molecule type" value="Genomic_DNA"/>
</dbReference>
<dbReference type="Proteomes" id="UP000661435">
    <property type="component" value="Unassembled WGS sequence"/>
</dbReference>
<evidence type="ECO:0000256" key="19">
    <source>
        <dbReference type="PIRSR" id="PIRSR000732-2"/>
    </source>
</evidence>